<reference evidence="2 3" key="1">
    <citation type="submission" date="2016-06" db="EMBL/GenBank/DDBJ databases">
        <title>Adaptive Radiation by Waves of Gene Transfer Leads to Fine-Scale Resource Partitioning in Marine Microbes.</title>
        <authorList>
            <person name="Hehemann J.-H."/>
            <person name="Arevalo P."/>
            <person name="Datta M.S."/>
            <person name="Yu X."/>
            <person name="Corzett C."/>
            <person name="Henschel A."/>
            <person name="Preheim S.P."/>
            <person name="Timberlake S."/>
            <person name="Alm E.J."/>
            <person name="Polz M.F."/>
        </authorList>
    </citation>
    <scope>NUCLEOTIDE SEQUENCE [LARGE SCALE GENOMIC DNA]</scope>
    <source>
        <strain evidence="2 3">FF50</strain>
        <plasmid evidence="2 3">unnamed1</plasmid>
    </source>
</reference>
<dbReference type="AlphaFoldDB" id="A0AAN0XZM6"/>
<gene>
    <name evidence="2" type="ORF">A6E01_19310</name>
</gene>
<evidence type="ECO:0000313" key="3">
    <source>
        <dbReference type="Proteomes" id="UP000092018"/>
    </source>
</evidence>
<dbReference type="EMBL" id="CP016179">
    <property type="protein sequence ID" value="ANO35364.1"/>
    <property type="molecule type" value="Genomic_DNA"/>
</dbReference>
<accession>A0AAN0XZM6</accession>
<keyword evidence="1" id="KW-0175">Coiled coil</keyword>
<evidence type="ECO:0000313" key="2">
    <source>
        <dbReference type="EMBL" id="ANO35364.1"/>
    </source>
</evidence>
<organism evidence="2 3">
    <name type="scientific">Vibrio breoganii</name>
    <dbReference type="NCBI Taxonomy" id="553239"/>
    <lineage>
        <taxon>Bacteria</taxon>
        <taxon>Pseudomonadati</taxon>
        <taxon>Pseudomonadota</taxon>
        <taxon>Gammaproteobacteria</taxon>
        <taxon>Vibrionales</taxon>
        <taxon>Vibrionaceae</taxon>
        <taxon>Vibrio</taxon>
    </lineage>
</organism>
<proteinExistence type="predicted"/>
<evidence type="ECO:0000256" key="1">
    <source>
        <dbReference type="SAM" id="Coils"/>
    </source>
</evidence>
<protein>
    <submittedName>
        <fullName evidence="2">Uncharacterized protein</fullName>
    </submittedName>
</protein>
<feature type="coiled-coil region" evidence="1">
    <location>
        <begin position="61"/>
        <end position="109"/>
    </location>
</feature>
<sequence>MFVTVIFFFVGCWLLGAGASKAKTARKVAWDAKNYPKTAEAKAKAETEAKLELDELRQFKVAAMNAEVESEAEAKAKAEAEAMAAKKAKAKAKAKKAKAKAKAKAQTADTGVNYDIPAFMRDAVMKTRWENGEFSY</sequence>
<keyword evidence="2" id="KW-0614">Plasmid</keyword>
<geneLocation type="plasmid" evidence="2 3">
    <name>unnamed1</name>
</geneLocation>
<name>A0AAN0XZM6_9VIBR</name>
<dbReference type="Proteomes" id="UP000092018">
    <property type="component" value="Plasmid unnamed1"/>
</dbReference>
<dbReference type="RefSeq" id="WP_065211126.1">
    <property type="nucleotide sequence ID" value="NZ_CP016179.1"/>
</dbReference>
<dbReference type="KEGG" id="vbr:A6E01_19310"/>